<keyword evidence="6" id="KW-1133">Transmembrane helix</keyword>
<evidence type="ECO:0000259" key="7">
    <source>
        <dbReference type="PROSITE" id="PS50049"/>
    </source>
</evidence>
<dbReference type="Pfam" id="PF00229">
    <property type="entry name" value="TNF"/>
    <property type="match status" value="1"/>
</dbReference>
<dbReference type="InterPro" id="IPR006052">
    <property type="entry name" value="TNF_dom"/>
</dbReference>
<evidence type="ECO:0000256" key="3">
    <source>
        <dbReference type="ARBA" id="ARBA00022514"/>
    </source>
</evidence>
<feature type="transmembrane region" description="Helical" evidence="6">
    <location>
        <begin position="50"/>
        <end position="75"/>
    </location>
</feature>
<dbReference type="GO" id="GO:0006955">
    <property type="term" value="P:immune response"/>
    <property type="evidence" value="ECO:0007669"/>
    <property type="project" value="InterPro"/>
</dbReference>
<comment type="caution">
    <text evidence="8">The sequence shown here is derived from an EMBL/GenBank/DDBJ whole genome shotgun (WGS) entry which is preliminary data.</text>
</comment>
<dbReference type="InterPro" id="IPR008983">
    <property type="entry name" value="Tumour_necrosis_fac-like_dom"/>
</dbReference>
<dbReference type="PANTHER" id="PTHR11471">
    <property type="entry name" value="TUMOR NECROSIS FACTOR FAMILY MEMBER"/>
    <property type="match status" value="1"/>
</dbReference>
<dbReference type="AlphaFoldDB" id="A0A7J5YQE2"/>
<feature type="domain" description="THD" evidence="7">
    <location>
        <begin position="112"/>
        <end position="252"/>
    </location>
</feature>
<dbReference type="EMBL" id="JAAKFY010000010">
    <property type="protein sequence ID" value="KAF3851665.1"/>
    <property type="molecule type" value="Genomic_DNA"/>
</dbReference>
<evidence type="ECO:0000256" key="6">
    <source>
        <dbReference type="SAM" id="Phobius"/>
    </source>
</evidence>
<organism evidence="8 9">
    <name type="scientific">Dissostichus mawsoni</name>
    <name type="common">Antarctic cod</name>
    <dbReference type="NCBI Taxonomy" id="36200"/>
    <lineage>
        <taxon>Eukaryota</taxon>
        <taxon>Metazoa</taxon>
        <taxon>Chordata</taxon>
        <taxon>Craniata</taxon>
        <taxon>Vertebrata</taxon>
        <taxon>Euteleostomi</taxon>
        <taxon>Actinopterygii</taxon>
        <taxon>Neopterygii</taxon>
        <taxon>Teleostei</taxon>
        <taxon>Neoteleostei</taxon>
        <taxon>Acanthomorphata</taxon>
        <taxon>Eupercaria</taxon>
        <taxon>Perciformes</taxon>
        <taxon>Notothenioidei</taxon>
        <taxon>Nototheniidae</taxon>
        <taxon>Dissostichus</taxon>
    </lineage>
</organism>
<dbReference type="SUPFAM" id="SSF49842">
    <property type="entry name" value="TNF-like"/>
    <property type="match status" value="1"/>
</dbReference>
<dbReference type="GO" id="GO:0005125">
    <property type="term" value="F:cytokine activity"/>
    <property type="evidence" value="ECO:0007669"/>
    <property type="project" value="UniProtKB-KW"/>
</dbReference>
<keyword evidence="4 6" id="KW-0472">Membrane</keyword>
<dbReference type="PANTHER" id="PTHR11471:SF24">
    <property type="entry name" value="TUMOR NECROSIS FACTOR LIGAND SUPERFAMILY MEMBER 15"/>
    <property type="match status" value="1"/>
</dbReference>
<evidence type="ECO:0000256" key="4">
    <source>
        <dbReference type="ARBA" id="ARBA00023136"/>
    </source>
</evidence>
<dbReference type="GO" id="GO:0016020">
    <property type="term" value="C:membrane"/>
    <property type="evidence" value="ECO:0007669"/>
    <property type="project" value="UniProtKB-SubCell"/>
</dbReference>
<dbReference type="Proteomes" id="UP000518266">
    <property type="component" value="Unassembled WGS sequence"/>
</dbReference>
<sequence>MINRDAEWEPETELQMEAERCCCCCCGGEGALQTLSLVQPAPRRQTRPPAMAQCVTVGLLLLILAALALLLTVVLGGRGHPVSPDSQLTMKPERQASGGSFEQQQQKNSGHPSAMLTAPTGNKTDGDYLLWESDKGNAFCLGGFIYSGGSLVVPRNGLYRVFLQITYESKSHFHCNLRLNSTVFVLQKSYNLDQPLLMSVDTVSKKLKRWNKSLYTAGLFFLEADSRLRVTSSCQELIVGNEERVFFGADLLPQ</sequence>
<keyword evidence="6" id="KW-0812">Transmembrane</keyword>
<gene>
    <name evidence="8" type="ORF">F7725_013437</name>
</gene>
<evidence type="ECO:0000256" key="1">
    <source>
        <dbReference type="ARBA" id="ARBA00004370"/>
    </source>
</evidence>
<keyword evidence="9" id="KW-1185">Reference proteome</keyword>
<dbReference type="PROSITE" id="PS50049">
    <property type="entry name" value="THD_2"/>
    <property type="match status" value="1"/>
</dbReference>
<feature type="region of interest" description="Disordered" evidence="5">
    <location>
        <begin position="82"/>
        <end position="120"/>
    </location>
</feature>
<dbReference type="OrthoDB" id="9936525at2759"/>
<evidence type="ECO:0000256" key="5">
    <source>
        <dbReference type="SAM" id="MobiDB-lite"/>
    </source>
</evidence>
<comment type="similarity">
    <text evidence="2">Belongs to the tumor necrosis factor family.</text>
</comment>
<dbReference type="CDD" id="cd00184">
    <property type="entry name" value="TNF"/>
    <property type="match status" value="1"/>
</dbReference>
<name>A0A7J5YQE2_DISMA</name>
<reference evidence="8 9" key="1">
    <citation type="submission" date="2020-03" db="EMBL/GenBank/DDBJ databases">
        <title>Dissostichus mawsoni Genome sequencing and assembly.</title>
        <authorList>
            <person name="Park H."/>
        </authorList>
    </citation>
    <scope>NUCLEOTIDE SEQUENCE [LARGE SCALE GENOMIC DNA]</scope>
    <source>
        <strain evidence="8">DM0001</strain>
        <tissue evidence="8">Muscle</tissue>
    </source>
</reference>
<comment type="subcellular location">
    <subcellularLocation>
        <location evidence="1">Membrane</location>
    </subcellularLocation>
</comment>
<dbReference type="GO" id="GO:0005164">
    <property type="term" value="F:tumor necrosis factor receptor binding"/>
    <property type="evidence" value="ECO:0007669"/>
    <property type="project" value="InterPro"/>
</dbReference>
<proteinExistence type="inferred from homology"/>
<feature type="compositionally biased region" description="Polar residues" evidence="5">
    <location>
        <begin position="97"/>
        <end position="111"/>
    </location>
</feature>
<dbReference type="SMART" id="SM00207">
    <property type="entry name" value="TNF"/>
    <property type="match status" value="1"/>
</dbReference>
<protein>
    <recommendedName>
        <fullName evidence="7">THD domain-containing protein</fullName>
    </recommendedName>
</protein>
<evidence type="ECO:0000313" key="8">
    <source>
        <dbReference type="EMBL" id="KAF3851665.1"/>
    </source>
</evidence>
<accession>A0A7J5YQE2</accession>
<evidence type="ECO:0000313" key="9">
    <source>
        <dbReference type="Proteomes" id="UP000518266"/>
    </source>
</evidence>
<dbReference type="Gene3D" id="2.60.120.40">
    <property type="match status" value="1"/>
</dbReference>
<dbReference type="GO" id="GO:0005615">
    <property type="term" value="C:extracellular space"/>
    <property type="evidence" value="ECO:0007669"/>
    <property type="project" value="UniProtKB-KW"/>
</dbReference>
<keyword evidence="3" id="KW-0202">Cytokine</keyword>
<evidence type="ECO:0000256" key="2">
    <source>
        <dbReference type="ARBA" id="ARBA00008670"/>
    </source>
</evidence>